<keyword evidence="4" id="KW-1185">Reference proteome</keyword>
<evidence type="ECO:0000313" key="3">
    <source>
        <dbReference type="EMBL" id="AKV04404.1"/>
    </source>
</evidence>
<feature type="region of interest" description="Disordered" evidence="2">
    <location>
        <begin position="34"/>
        <end position="61"/>
    </location>
</feature>
<dbReference type="Proteomes" id="UP000064967">
    <property type="component" value="Chromosome"/>
</dbReference>
<name>A0A0K1QF66_9BACT</name>
<dbReference type="STRING" id="1391654.AKJ09_11067"/>
<keyword evidence="1" id="KW-0732">Signal</keyword>
<organism evidence="3 4">
    <name type="scientific">Labilithrix luteola</name>
    <dbReference type="NCBI Taxonomy" id="1391654"/>
    <lineage>
        <taxon>Bacteria</taxon>
        <taxon>Pseudomonadati</taxon>
        <taxon>Myxococcota</taxon>
        <taxon>Polyangia</taxon>
        <taxon>Polyangiales</taxon>
        <taxon>Labilitrichaceae</taxon>
        <taxon>Labilithrix</taxon>
    </lineage>
</organism>
<evidence type="ECO:0000256" key="2">
    <source>
        <dbReference type="SAM" id="MobiDB-lite"/>
    </source>
</evidence>
<sequence length="390" mass="40470">MNSRDVRAQWRAHAFAGSALVLLVISCGERQNVSLEDSPPHDTFVTPDAGDGDGGGDAPSSETRMCAVTTCTLPWATCPSSEFPCSTNLLNDDDNCGACGVRCGGVEVDTKSKWTCVDGQCAFGCYGTGWHDCDNDGSNGCETDTLGDSANCGQCGHQCPDGLVCDGGTCINPCMWGGFPDSCDGLCTDLRTDDQNCGACGNACDPTGPGKPELHGSMHYGCVDGQCGRPKCNEELGRDCNGNPADGCEVEIHTNDNCGGCGDQCSAGKECGLDSFYRCLCDDGETYCGGGYMPCRRLDDDPQNCGGCNNLCPGSSLPHFEPTCSFGTCSGKCLDGYADCDGLRENGCEVNARIDNRNCGGCGQACAIGQVCSEGKCLVAPCETEGPTAK</sequence>
<dbReference type="RefSeq" id="WP_146655023.1">
    <property type="nucleotide sequence ID" value="NZ_CP012333.1"/>
</dbReference>
<dbReference type="KEGG" id="llu:AKJ09_11067"/>
<gene>
    <name evidence="3" type="ORF">AKJ09_11067</name>
</gene>
<accession>A0A0K1QF66</accession>
<dbReference type="PANTHER" id="PTHR33227">
    <property type="entry name" value="STIGMA-SPECIFIC STIG1-LIKE PROTEIN 3"/>
    <property type="match status" value="1"/>
</dbReference>
<reference evidence="3 4" key="1">
    <citation type="submission" date="2015-08" db="EMBL/GenBank/DDBJ databases">
        <authorList>
            <person name="Babu N.S."/>
            <person name="Beckwith C.J."/>
            <person name="Beseler K.G."/>
            <person name="Brison A."/>
            <person name="Carone J.V."/>
            <person name="Caskin T.P."/>
            <person name="Diamond M."/>
            <person name="Durham M.E."/>
            <person name="Foxe J.M."/>
            <person name="Go M."/>
            <person name="Henderson B.A."/>
            <person name="Jones I.B."/>
            <person name="McGettigan J.A."/>
            <person name="Micheletti S.J."/>
            <person name="Nasrallah M.E."/>
            <person name="Ortiz D."/>
            <person name="Piller C.R."/>
            <person name="Privatt S.R."/>
            <person name="Schneider S.L."/>
            <person name="Sharp S."/>
            <person name="Smith T.C."/>
            <person name="Stanton J.D."/>
            <person name="Ullery H.E."/>
            <person name="Wilson R.J."/>
            <person name="Serrano M.G."/>
            <person name="Buck G."/>
            <person name="Lee V."/>
            <person name="Wang Y."/>
            <person name="Carvalho R."/>
            <person name="Voegtly L."/>
            <person name="Shi R."/>
            <person name="Duckworth R."/>
            <person name="Johnson A."/>
            <person name="Loviza R."/>
            <person name="Walstead R."/>
            <person name="Shah Z."/>
            <person name="Kiflezghi M."/>
            <person name="Wade K."/>
            <person name="Ball S.L."/>
            <person name="Bradley K.W."/>
            <person name="Asai D.J."/>
            <person name="Bowman C.A."/>
            <person name="Russell D.A."/>
            <person name="Pope W.H."/>
            <person name="Jacobs-Sera D."/>
            <person name="Hendrix R.W."/>
            <person name="Hatfull G.F."/>
        </authorList>
    </citation>
    <scope>NUCLEOTIDE SEQUENCE [LARGE SCALE GENOMIC DNA]</scope>
    <source>
        <strain evidence="3 4">DSM 27648</strain>
    </source>
</reference>
<dbReference type="EMBL" id="CP012333">
    <property type="protein sequence ID" value="AKV04404.1"/>
    <property type="molecule type" value="Genomic_DNA"/>
</dbReference>
<dbReference type="OrthoDB" id="5492401at2"/>
<dbReference type="PANTHER" id="PTHR33227:SF48">
    <property type="entry name" value="STIGMA-SPECIFIC STIG1-LIKE PROTEIN 4"/>
    <property type="match status" value="1"/>
</dbReference>
<proteinExistence type="predicted"/>
<dbReference type="PROSITE" id="PS51257">
    <property type="entry name" value="PROKAR_LIPOPROTEIN"/>
    <property type="match status" value="1"/>
</dbReference>
<evidence type="ECO:0000313" key="4">
    <source>
        <dbReference type="Proteomes" id="UP000064967"/>
    </source>
</evidence>
<dbReference type="AlphaFoldDB" id="A0A0K1QF66"/>
<evidence type="ECO:0000256" key="1">
    <source>
        <dbReference type="ARBA" id="ARBA00022729"/>
    </source>
</evidence>
<protein>
    <submittedName>
        <fullName evidence="3">Tryptophan synthase alpha chain</fullName>
    </submittedName>
</protein>
<dbReference type="InterPro" id="IPR006969">
    <property type="entry name" value="Stig-like"/>
</dbReference>